<evidence type="ECO:0000256" key="1">
    <source>
        <dbReference type="SAM" id="MobiDB-lite"/>
    </source>
</evidence>
<keyword evidence="3" id="KW-1185">Reference proteome</keyword>
<gene>
    <name evidence="2" type="ORF">NBG84_10790</name>
</gene>
<organism evidence="2 3">
    <name type="scientific">Streptomyces albipurpureus</name>
    <dbReference type="NCBI Taxonomy" id="2897419"/>
    <lineage>
        <taxon>Bacteria</taxon>
        <taxon>Bacillati</taxon>
        <taxon>Actinomycetota</taxon>
        <taxon>Actinomycetes</taxon>
        <taxon>Kitasatosporales</taxon>
        <taxon>Streptomycetaceae</taxon>
        <taxon>Streptomyces</taxon>
    </lineage>
</organism>
<comment type="caution">
    <text evidence="2">The sequence shown here is derived from an EMBL/GenBank/DDBJ whole genome shotgun (WGS) entry which is preliminary data.</text>
</comment>
<evidence type="ECO:0008006" key="4">
    <source>
        <dbReference type="Google" id="ProtNLM"/>
    </source>
</evidence>
<feature type="region of interest" description="Disordered" evidence="1">
    <location>
        <begin position="185"/>
        <end position="230"/>
    </location>
</feature>
<evidence type="ECO:0000313" key="3">
    <source>
        <dbReference type="Proteomes" id="UP001431429"/>
    </source>
</evidence>
<sequence>MTSGGFDDLFAALQSVNQEVVTLNAELVLLGERVKILEEGRASSVPFTAGAEGVPERIPGMPVDWDTLDSHEMKLLWPPFVSWVIWLADRYEVTNDQLPRHCWWLHGGVVEELTALWTSRQSAYAAGEDAGSAPYLWQDALARGIERIGRLWLGTCRTGQHRERHRETWADVPYRNAILASEATAYDGRADGNEPSDGTTGDGGATSPRDTEDHPKPPDTDRTQGEDRWP</sequence>
<feature type="compositionally biased region" description="Basic and acidic residues" evidence="1">
    <location>
        <begin position="209"/>
        <end position="230"/>
    </location>
</feature>
<dbReference type="RefSeq" id="WP_250919100.1">
    <property type="nucleotide sequence ID" value="NZ_JAMQAW010000008.1"/>
</dbReference>
<protein>
    <recommendedName>
        <fullName evidence="4">DUF4913 domain-containing protein</fullName>
    </recommendedName>
</protein>
<evidence type="ECO:0000313" key="2">
    <source>
        <dbReference type="EMBL" id="MCM2388770.1"/>
    </source>
</evidence>
<proteinExistence type="predicted"/>
<name>A0ABT0UJZ5_9ACTN</name>
<reference evidence="2" key="1">
    <citation type="submission" date="2022-06" db="EMBL/GenBank/DDBJ databases">
        <title>Genome public.</title>
        <authorList>
            <person name="Sun Q."/>
        </authorList>
    </citation>
    <scope>NUCLEOTIDE SEQUENCE</scope>
    <source>
        <strain evidence="2">CWNU-1</strain>
    </source>
</reference>
<dbReference type="EMBL" id="JAMQAW010000008">
    <property type="protein sequence ID" value="MCM2388770.1"/>
    <property type="molecule type" value="Genomic_DNA"/>
</dbReference>
<accession>A0ABT0UJZ5</accession>
<dbReference type="Proteomes" id="UP001431429">
    <property type="component" value="Unassembled WGS sequence"/>
</dbReference>